<comment type="caution">
    <text evidence="2">The sequence shown here is derived from an EMBL/GenBank/DDBJ whole genome shotgun (WGS) entry which is preliminary data.</text>
</comment>
<accession>A0ABW0FLW5</accession>
<evidence type="ECO:0000256" key="1">
    <source>
        <dbReference type="SAM" id="SignalP"/>
    </source>
</evidence>
<evidence type="ECO:0000313" key="2">
    <source>
        <dbReference type="EMBL" id="MFC5342750.1"/>
    </source>
</evidence>
<proteinExistence type="predicted"/>
<dbReference type="Proteomes" id="UP001596152">
    <property type="component" value="Unassembled WGS sequence"/>
</dbReference>
<protein>
    <recommendedName>
        <fullName evidence="4">DUF3108 domain-containing protein</fullName>
    </recommendedName>
</protein>
<sequence>MTVSLAAFAFVATLGASAQSARLDQAAARVLDLALPPEAYDWSMRWSPFGVRLGREVRWHLSEPGYDVGQRDLEPGIYRRLGWVSREGRTLSVAACGDDSDVRALAVSATDTELDHDGVFEALGPLGVGAVEISREAAVLTPEMDKADRTLRQTPARVAWMLTKAGHGEALLVSEHVCTPPGMASAPRCWVRLTLQFGAEDEAPTACHLPGRWGV</sequence>
<dbReference type="RefSeq" id="WP_374038670.1">
    <property type="nucleotide sequence ID" value="NZ_CP169082.1"/>
</dbReference>
<organism evidence="2 3">
    <name type="scientific">Brevundimonas staleyi</name>
    <dbReference type="NCBI Taxonomy" id="74326"/>
    <lineage>
        <taxon>Bacteria</taxon>
        <taxon>Pseudomonadati</taxon>
        <taxon>Pseudomonadota</taxon>
        <taxon>Alphaproteobacteria</taxon>
        <taxon>Caulobacterales</taxon>
        <taxon>Caulobacteraceae</taxon>
        <taxon>Brevundimonas</taxon>
    </lineage>
</organism>
<name>A0ABW0FLW5_9CAUL</name>
<feature type="chain" id="PRO_5046360172" description="DUF3108 domain-containing protein" evidence="1">
    <location>
        <begin position="19"/>
        <end position="215"/>
    </location>
</feature>
<keyword evidence="1" id="KW-0732">Signal</keyword>
<evidence type="ECO:0008006" key="4">
    <source>
        <dbReference type="Google" id="ProtNLM"/>
    </source>
</evidence>
<dbReference type="EMBL" id="JBHSLF010000004">
    <property type="protein sequence ID" value="MFC5342750.1"/>
    <property type="molecule type" value="Genomic_DNA"/>
</dbReference>
<feature type="signal peptide" evidence="1">
    <location>
        <begin position="1"/>
        <end position="18"/>
    </location>
</feature>
<keyword evidence="3" id="KW-1185">Reference proteome</keyword>
<evidence type="ECO:0000313" key="3">
    <source>
        <dbReference type="Proteomes" id="UP001596152"/>
    </source>
</evidence>
<gene>
    <name evidence="2" type="ORF">ACFPIE_02420</name>
</gene>
<reference evidence="3" key="1">
    <citation type="journal article" date="2019" name="Int. J. Syst. Evol. Microbiol.">
        <title>The Global Catalogue of Microorganisms (GCM) 10K type strain sequencing project: providing services to taxonomists for standard genome sequencing and annotation.</title>
        <authorList>
            <consortium name="The Broad Institute Genomics Platform"/>
            <consortium name="The Broad Institute Genome Sequencing Center for Infectious Disease"/>
            <person name="Wu L."/>
            <person name="Ma J."/>
        </authorList>
    </citation>
    <scope>NUCLEOTIDE SEQUENCE [LARGE SCALE GENOMIC DNA]</scope>
    <source>
        <strain evidence="3">JCM 12125</strain>
    </source>
</reference>